<name>A0A8S9M430_BRACR</name>
<dbReference type="InterPro" id="IPR013087">
    <property type="entry name" value="Znf_C2H2_type"/>
</dbReference>
<evidence type="ECO:0000313" key="3">
    <source>
        <dbReference type="EMBL" id="KAF2613177.1"/>
    </source>
</evidence>
<dbReference type="Pfam" id="PF13912">
    <property type="entry name" value="zf-C2H2_6"/>
    <property type="match status" value="2"/>
</dbReference>
<organism evidence="3">
    <name type="scientific">Brassica cretica</name>
    <name type="common">Mustard</name>
    <dbReference type="NCBI Taxonomy" id="69181"/>
    <lineage>
        <taxon>Eukaryota</taxon>
        <taxon>Viridiplantae</taxon>
        <taxon>Streptophyta</taxon>
        <taxon>Embryophyta</taxon>
        <taxon>Tracheophyta</taxon>
        <taxon>Spermatophyta</taxon>
        <taxon>Magnoliopsida</taxon>
        <taxon>eudicotyledons</taxon>
        <taxon>Gunneridae</taxon>
        <taxon>Pentapetalae</taxon>
        <taxon>rosids</taxon>
        <taxon>malvids</taxon>
        <taxon>Brassicales</taxon>
        <taxon>Brassicaceae</taxon>
        <taxon>Brassiceae</taxon>
        <taxon>Brassica</taxon>
    </lineage>
</organism>
<sequence length="199" mass="22113">MWQNVLVLESSLWFGHMRCHPKRQWRGINPPPNHRVASAVSLSKQLNQRSPSSVSLSEEEFNVASYLLMLSYATPSSSSERFECGGSKKVFVSHHALGGHRASHRNVKGCFAITNVTGDPMTVTTTSSDQDHQGKIVMFSGHHKCNICFRVFSSGQALRGHMRCHFEKDGETSGALDLNVIVRTHDLSTFGVRTHQGVH</sequence>
<evidence type="ECO:0000256" key="1">
    <source>
        <dbReference type="PROSITE-ProRule" id="PRU00042"/>
    </source>
</evidence>
<keyword evidence="1" id="KW-0863">Zinc-finger</keyword>
<keyword evidence="1" id="KW-0862">Zinc</keyword>
<gene>
    <name evidence="3" type="ORF">F2Q70_00013370</name>
</gene>
<dbReference type="PANTHER" id="PTHR47591">
    <property type="entry name" value="ZINC FINGER PROTEIN ZAT2-RELATED"/>
    <property type="match status" value="1"/>
</dbReference>
<evidence type="ECO:0000259" key="2">
    <source>
        <dbReference type="PROSITE" id="PS50157"/>
    </source>
</evidence>
<protein>
    <recommendedName>
        <fullName evidence="2">C2H2-type domain-containing protein</fullName>
    </recommendedName>
</protein>
<dbReference type="EMBL" id="QGKY02000089">
    <property type="protein sequence ID" value="KAF2613177.1"/>
    <property type="molecule type" value="Genomic_DNA"/>
</dbReference>
<dbReference type="GO" id="GO:0008270">
    <property type="term" value="F:zinc ion binding"/>
    <property type="evidence" value="ECO:0007669"/>
    <property type="project" value="UniProtKB-KW"/>
</dbReference>
<reference evidence="3" key="1">
    <citation type="submission" date="2019-12" db="EMBL/GenBank/DDBJ databases">
        <title>Genome sequencing and annotation of Brassica cretica.</title>
        <authorList>
            <person name="Studholme D.J."/>
            <person name="Sarris P.F."/>
        </authorList>
    </citation>
    <scope>NUCLEOTIDE SEQUENCE</scope>
    <source>
        <strain evidence="3">PFS-102/07</strain>
        <tissue evidence="3">Leaf</tissue>
    </source>
</reference>
<proteinExistence type="predicted"/>
<dbReference type="PROSITE" id="PS50157">
    <property type="entry name" value="ZINC_FINGER_C2H2_2"/>
    <property type="match status" value="1"/>
</dbReference>
<accession>A0A8S9M430</accession>
<keyword evidence="1" id="KW-0479">Metal-binding</keyword>
<dbReference type="InterPro" id="IPR036236">
    <property type="entry name" value="Znf_C2H2_sf"/>
</dbReference>
<dbReference type="SUPFAM" id="SSF57667">
    <property type="entry name" value="beta-beta-alpha zinc fingers"/>
    <property type="match status" value="1"/>
</dbReference>
<dbReference type="AlphaFoldDB" id="A0A8S9M430"/>
<dbReference type="Gene3D" id="3.30.160.60">
    <property type="entry name" value="Classic Zinc Finger"/>
    <property type="match status" value="1"/>
</dbReference>
<feature type="domain" description="C2H2-type" evidence="2">
    <location>
        <begin position="143"/>
        <end position="170"/>
    </location>
</feature>
<dbReference type="PROSITE" id="PS00028">
    <property type="entry name" value="ZINC_FINGER_C2H2_1"/>
    <property type="match status" value="1"/>
</dbReference>
<comment type="caution">
    <text evidence="3">The sequence shown here is derived from an EMBL/GenBank/DDBJ whole genome shotgun (WGS) entry which is preliminary data.</text>
</comment>
<dbReference type="PANTHER" id="PTHR47591:SF1">
    <property type="entry name" value="ZINC FINGER PROTEIN ZAT2-RELATED"/>
    <property type="match status" value="1"/>
</dbReference>